<dbReference type="InterPro" id="IPR004360">
    <property type="entry name" value="Glyas_Fos-R_dOase_dom"/>
</dbReference>
<comment type="caution">
    <text evidence="2">The sequence shown here is derived from an EMBL/GenBank/DDBJ whole genome shotgun (WGS) entry which is preliminary data.</text>
</comment>
<name>A0A916JZA5_9BACL</name>
<feature type="domain" description="VOC" evidence="1">
    <location>
        <begin position="305"/>
        <end position="417"/>
    </location>
</feature>
<dbReference type="Pfam" id="PF14526">
    <property type="entry name" value="Cass2"/>
    <property type="match status" value="1"/>
</dbReference>
<dbReference type="PANTHER" id="PTHR36444">
    <property type="entry name" value="TRANSCRIPTIONAL REGULATOR PROTEIN YOBU-RELATED"/>
    <property type="match status" value="1"/>
</dbReference>
<evidence type="ECO:0000313" key="2">
    <source>
        <dbReference type="EMBL" id="CAG7616059.1"/>
    </source>
</evidence>
<reference evidence="2" key="1">
    <citation type="submission" date="2021-06" db="EMBL/GenBank/DDBJ databases">
        <authorList>
            <person name="Criscuolo A."/>
        </authorList>
    </citation>
    <scope>NUCLEOTIDE SEQUENCE</scope>
    <source>
        <strain evidence="2">CIP111600</strain>
    </source>
</reference>
<dbReference type="InterPro" id="IPR010499">
    <property type="entry name" value="AraC_E-bd"/>
</dbReference>
<gene>
    <name evidence="2" type="ORF">PAESOLCIP111_01860</name>
</gene>
<dbReference type="SMART" id="SM00871">
    <property type="entry name" value="AraC_E_bind"/>
    <property type="match status" value="1"/>
</dbReference>
<dbReference type="PROSITE" id="PS51819">
    <property type="entry name" value="VOC"/>
    <property type="match status" value="2"/>
</dbReference>
<dbReference type="RefSeq" id="WP_218091655.1">
    <property type="nucleotide sequence ID" value="NZ_CAJVAS010000006.1"/>
</dbReference>
<keyword evidence="3" id="KW-1185">Reference proteome</keyword>
<accession>A0A916JZA5</accession>
<dbReference type="CDD" id="cd06587">
    <property type="entry name" value="VOC"/>
    <property type="match status" value="2"/>
</dbReference>
<sequence length="417" mass="47385">MILDTKVVWKDRFHIIGMKIRYQPSNAKPSENEITRLWQRFNPRYCEITGRTGGVYGLMTMPPGMKPGDPFDYVAGCGVSATSTVPEGMVAESYPGGLYCVVTRKGPIDELPQAFHYFWEKWLPGSDYDRAAGAEFEYYDERYRGNDDAESVMELWFPIRSKRPAPIENRVASVFVHVADLRRSAEWYSRLLGLPLMENRLNGGPVYWFDLPGAGLILDSNVNNRKDPDWREEMKPRFMFPTGDIDAAYAYLREKAEVFHAPERHAHMAYITFRDPEGNAHMACWDGNAGEEPQLPATESPVAARIKGVFIDVKEMKAMAAWYADLLALPLDENTSEEAIYPIPVTRGPGLLLDHNRHRHNDSFTIPFMFDCRSVDEAYAFVEANGIEVFGSIERHGEFAFFTVKDPDGHLVMICEG</sequence>
<proteinExistence type="predicted"/>
<evidence type="ECO:0000259" key="1">
    <source>
        <dbReference type="PROSITE" id="PS51819"/>
    </source>
</evidence>
<evidence type="ECO:0000313" key="3">
    <source>
        <dbReference type="Proteomes" id="UP000693672"/>
    </source>
</evidence>
<dbReference type="InterPro" id="IPR053182">
    <property type="entry name" value="YobU-like_regulator"/>
</dbReference>
<dbReference type="Proteomes" id="UP000693672">
    <property type="component" value="Unassembled WGS sequence"/>
</dbReference>
<dbReference type="Pfam" id="PF00903">
    <property type="entry name" value="Glyoxalase"/>
    <property type="match status" value="2"/>
</dbReference>
<protein>
    <recommendedName>
        <fullName evidence="1">VOC domain-containing protein</fullName>
    </recommendedName>
</protein>
<dbReference type="InterPro" id="IPR029441">
    <property type="entry name" value="Cass2"/>
</dbReference>
<dbReference type="InterPro" id="IPR037523">
    <property type="entry name" value="VOC_core"/>
</dbReference>
<dbReference type="EMBL" id="CAJVAS010000006">
    <property type="protein sequence ID" value="CAG7616059.1"/>
    <property type="molecule type" value="Genomic_DNA"/>
</dbReference>
<dbReference type="AlphaFoldDB" id="A0A916JZA5"/>
<dbReference type="PANTHER" id="PTHR36444:SF2">
    <property type="entry name" value="TRANSCRIPTIONAL REGULATOR PROTEIN YOBU-RELATED"/>
    <property type="match status" value="1"/>
</dbReference>
<organism evidence="2 3">
    <name type="scientific">Paenibacillus solanacearum</name>
    <dbReference type="NCBI Taxonomy" id="2048548"/>
    <lineage>
        <taxon>Bacteria</taxon>
        <taxon>Bacillati</taxon>
        <taxon>Bacillota</taxon>
        <taxon>Bacilli</taxon>
        <taxon>Bacillales</taxon>
        <taxon>Paenibacillaceae</taxon>
        <taxon>Paenibacillus</taxon>
    </lineage>
</organism>
<feature type="domain" description="VOC" evidence="1">
    <location>
        <begin position="170"/>
        <end position="286"/>
    </location>
</feature>